<organism evidence="9 10">
    <name type="scientific">Salibacterium lacus</name>
    <dbReference type="NCBI Taxonomy" id="1898109"/>
    <lineage>
        <taxon>Bacteria</taxon>
        <taxon>Bacillati</taxon>
        <taxon>Bacillota</taxon>
        <taxon>Bacilli</taxon>
        <taxon>Bacillales</taxon>
        <taxon>Bacillaceae</taxon>
    </lineage>
</organism>
<proteinExistence type="inferred from homology"/>
<evidence type="ECO:0000256" key="3">
    <source>
        <dbReference type="ARBA" id="ARBA00022650"/>
    </source>
</evidence>
<keyword evidence="7" id="KW-0963">Cytoplasm</keyword>
<evidence type="ECO:0000256" key="5">
    <source>
        <dbReference type="ARBA" id="ARBA00023002"/>
    </source>
</evidence>
<keyword evidence="5 7" id="KW-0560">Oxidoreductase</keyword>
<evidence type="ECO:0000256" key="1">
    <source>
        <dbReference type="ARBA" id="ARBA00004985"/>
    </source>
</evidence>
<reference evidence="10" key="1">
    <citation type="journal article" date="2019" name="Int. J. Syst. Evol. Microbiol.">
        <title>The Global Catalogue of Microorganisms (GCM) 10K type strain sequencing project: providing services to taxonomists for standard genome sequencing and annotation.</title>
        <authorList>
            <consortium name="The Broad Institute Genomics Platform"/>
            <consortium name="The Broad Institute Genome Sequencing Center for Infectious Disease"/>
            <person name="Wu L."/>
            <person name="Ma J."/>
        </authorList>
    </citation>
    <scope>NUCLEOTIDE SEQUENCE [LARGE SCALE GENOMIC DNA]</scope>
    <source>
        <strain evidence="10">KCTC 33792</strain>
    </source>
</reference>
<evidence type="ECO:0000313" key="9">
    <source>
        <dbReference type="EMBL" id="MFD2704918.1"/>
    </source>
</evidence>
<feature type="domain" description="Aldehyde dehydrogenase" evidence="8">
    <location>
        <begin position="10"/>
        <end position="280"/>
    </location>
</feature>
<sequence>MSMMIDQGKRAKEASAAAALLSSNEKNELLRVMAAQLEEDIPAILAENEKDLKAGEENGISTALMDRLRLSETRIKGMAEGFRQVAALKDPIGQEMESWSRPNDLHIQKVRVPLGVAGIIYEARPNVTADAAALCLKTGNAAFLRGSSSAYYSNAAIVASIHTALAASSMSKEMVQLAEDTSREAASDLFTMNDYLDVLIPRGGAGLIQTVVQQSSVPVLETGVGNCHVFIDESAEEDMAVRIAVNAKTDRPSVCNAAETILVQENWAEKHGKKLIEALHAEGVEIRGDHYIQSLHPDVKRASEQDWEEEFLDLTAAVKIVKNPEEAVAHIKQYGTGHSEAIVTENTEHKHYFYNQLDAAVLYHNASTRFTDGFEFGFGAEIGVSTQKLHARGPMGLEALTSFKYLVDGSGQIKE</sequence>
<dbReference type="CDD" id="cd07079">
    <property type="entry name" value="ALDH_F18-19_ProA-GPR"/>
    <property type="match status" value="1"/>
</dbReference>
<dbReference type="InterPro" id="IPR016163">
    <property type="entry name" value="Ald_DH_C"/>
</dbReference>
<keyword evidence="3 7" id="KW-0641">Proline biosynthesis</keyword>
<keyword evidence="2 7" id="KW-0028">Amino-acid biosynthesis</keyword>
<dbReference type="Pfam" id="PF00171">
    <property type="entry name" value="Aldedh"/>
    <property type="match status" value="1"/>
</dbReference>
<dbReference type="GO" id="GO:0004350">
    <property type="term" value="F:glutamate-5-semialdehyde dehydrogenase activity"/>
    <property type="evidence" value="ECO:0007669"/>
    <property type="project" value="UniProtKB-EC"/>
</dbReference>
<dbReference type="InterPro" id="IPR016161">
    <property type="entry name" value="Ald_DH/histidinol_DH"/>
</dbReference>
<comment type="pathway">
    <text evidence="1 7">Amino-acid biosynthesis; L-proline biosynthesis; L-glutamate 5-semialdehyde from L-glutamate: step 2/2.</text>
</comment>
<dbReference type="RefSeq" id="WP_380712186.1">
    <property type="nucleotide sequence ID" value="NZ_JBHUML010000002.1"/>
</dbReference>
<evidence type="ECO:0000256" key="2">
    <source>
        <dbReference type="ARBA" id="ARBA00022605"/>
    </source>
</evidence>
<dbReference type="InterPro" id="IPR000965">
    <property type="entry name" value="GPR_dom"/>
</dbReference>
<dbReference type="InterPro" id="IPR016162">
    <property type="entry name" value="Ald_DH_N"/>
</dbReference>
<evidence type="ECO:0000259" key="8">
    <source>
        <dbReference type="Pfam" id="PF00171"/>
    </source>
</evidence>
<keyword evidence="4 7" id="KW-0521">NADP</keyword>
<gene>
    <name evidence="7" type="primary">proA</name>
    <name evidence="9" type="ORF">ACFSUB_05515</name>
</gene>
<dbReference type="HAMAP" id="MF_00412">
    <property type="entry name" value="ProA"/>
    <property type="match status" value="1"/>
</dbReference>
<dbReference type="PROSITE" id="PS01223">
    <property type="entry name" value="PROA"/>
    <property type="match status" value="1"/>
</dbReference>
<evidence type="ECO:0000256" key="6">
    <source>
        <dbReference type="ARBA" id="ARBA00049024"/>
    </source>
</evidence>
<dbReference type="PANTHER" id="PTHR11063">
    <property type="entry name" value="GLUTAMATE SEMIALDEHYDE DEHYDROGENASE"/>
    <property type="match status" value="1"/>
</dbReference>
<dbReference type="Gene3D" id="3.40.309.10">
    <property type="entry name" value="Aldehyde Dehydrogenase, Chain A, domain 2"/>
    <property type="match status" value="1"/>
</dbReference>
<dbReference type="EMBL" id="JBHUML010000002">
    <property type="protein sequence ID" value="MFD2704918.1"/>
    <property type="molecule type" value="Genomic_DNA"/>
</dbReference>
<dbReference type="SUPFAM" id="SSF53720">
    <property type="entry name" value="ALDH-like"/>
    <property type="match status" value="1"/>
</dbReference>
<dbReference type="EC" id="1.2.1.41" evidence="7"/>
<dbReference type="InterPro" id="IPR020593">
    <property type="entry name" value="G-glutamylP_reductase_CS"/>
</dbReference>
<dbReference type="NCBIfam" id="TIGR00407">
    <property type="entry name" value="proA"/>
    <property type="match status" value="1"/>
</dbReference>
<name>A0ABW5T040_9BACI</name>
<dbReference type="InterPro" id="IPR015590">
    <property type="entry name" value="Aldehyde_DH_dom"/>
</dbReference>
<comment type="subcellular location">
    <subcellularLocation>
        <location evidence="7">Cytoplasm</location>
    </subcellularLocation>
</comment>
<comment type="similarity">
    <text evidence="7">Belongs to the gamma-glutamyl phosphate reductase family.</text>
</comment>
<dbReference type="PANTHER" id="PTHR11063:SF8">
    <property type="entry name" value="DELTA-1-PYRROLINE-5-CARBOXYLATE SYNTHASE"/>
    <property type="match status" value="1"/>
</dbReference>
<dbReference type="Gene3D" id="3.40.605.10">
    <property type="entry name" value="Aldehyde Dehydrogenase, Chain A, domain 1"/>
    <property type="match status" value="1"/>
</dbReference>
<dbReference type="PIRSF" id="PIRSF000151">
    <property type="entry name" value="GPR"/>
    <property type="match status" value="1"/>
</dbReference>
<evidence type="ECO:0000313" key="10">
    <source>
        <dbReference type="Proteomes" id="UP001597520"/>
    </source>
</evidence>
<dbReference type="Proteomes" id="UP001597520">
    <property type="component" value="Unassembled WGS sequence"/>
</dbReference>
<comment type="function">
    <text evidence="7">Catalyzes the NADPH-dependent reduction of L-glutamate 5-phosphate into L-glutamate 5-semialdehyde and phosphate. The product spontaneously undergoes cyclization to form 1-pyrroline-5-carboxylate.</text>
</comment>
<evidence type="ECO:0000256" key="4">
    <source>
        <dbReference type="ARBA" id="ARBA00022857"/>
    </source>
</evidence>
<keyword evidence="10" id="KW-1185">Reference proteome</keyword>
<comment type="caution">
    <text evidence="9">The sequence shown here is derived from an EMBL/GenBank/DDBJ whole genome shotgun (WGS) entry which is preliminary data.</text>
</comment>
<dbReference type="InterPro" id="IPR012134">
    <property type="entry name" value="Glu-5-SA_DH"/>
</dbReference>
<comment type="catalytic activity">
    <reaction evidence="6 7">
        <text>L-glutamate 5-semialdehyde + phosphate + NADP(+) = L-glutamyl 5-phosphate + NADPH + H(+)</text>
        <dbReference type="Rhea" id="RHEA:19541"/>
        <dbReference type="ChEBI" id="CHEBI:15378"/>
        <dbReference type="ChEBI" id="CHEBI:43474"/>
        <dbReference type="ChEBI" id="CHEBI:57783"/>
        <dbReference type="ChEBI" id="CHEBI:58066"/>
        <dbReference type="ChEBI" id="CHEBI:58274"/>
        <dbReference type="ChEBI" id="CHEBI:58349"/>
        <dbReference type="EC" id="1.2.1.41"/>
    </reaction>
</comment>
<protein>
    <recommendedName>
        <fullName evidence="7">Gamma-glutamyl phosphate reductase</fullName>
        <shortName evidence="7">GPR</shortName>
        <ecNumber evidence="7">1.2.1.41</ecNumber>
    </recommendedName>
    <alternativeName>
        <fullName evidence="7">Glutamate-5-semialdehyde dehydrogenase</fullName>
    </alternativeName>
    <alternativeName>
        <fullName evidence="7">Glutamyl-gamma-semialdehyde dehydrogenase</fullName>
        <shortName evidence="7">GSA dehydrogenase</shortName>
    </alternativeName>
</protein>
<evidence type="ECO:0000256" key="7">
    <source>
        <dbReference type="HAMAP-Rule" id="MF_00412"/>
    </source>
</evidence>
<accession>A0ABW5T040</accession>
<dbReference type="NCBIfam" id="NF001221">
    <property type="entry name" value="PRK00197.1"/>
    <property type="match status" value="1"/>
</dbReference>